<dbReference type="AlphaFoldDB" id="A0A3S4F5Q7"/>
<dbReference type="Proteomes" id="UP000277214">
    <property type="component" value="Chromosome 1"/>
</dbReference>
<name>A0A3S4F5Q7_SALET</name>
<gene>
    <name evidence="1" type="ORF">NCTC8272_02055</name>
</gene>
<proteinExistence type="predicted"/>
<sequence length="76" mass="8470">MQALRGDRTYAGTDLQPGRQRRLLGRLRARLADGLIQQIFKYRALTLKTIGADVCQVIGNHIHIGLLRVQTGFGDP</sequence>
<accession>A0A3S4F5Q7</accession>
<organism evidence="1 2">
    <name type="scientific">Salmonella enterica I</name>
    <dbReference type="NCBI Taxonomy" id="59201"/>
    <lineage>
        <taxon>Bacteria</taxon>
        <taxon>Pseudomonadati</taxon>
        <taxon>Pseudomonadota</taxon>
        <taxon>Gammaproteobacteria</taxon>
        <taxon>Enterobacterales</taxon>
        <taxon>Enterobacteriaceae</taxon>
        <taxon>Salmonella</taxon>
    </lineage>
</organism>
<protein>
    <submittedName>
        <fullName evidence="1">Uncharacterized protein</fullName>
    </submittedName>
</protein>
<reference evidence="1 2" key="1">
    <citation type="submission" date="2018-12" db="EMBL/GenBank/DDBJ databases">
        <authorList>
            <consortium name="Pathogen Informatics"/>
        </authorList>
    </citation>
    <scope>NUCLEOTIDE SEQUENCE [LARGE SCALE GENOMIC DNA]</scope>
    <source>
        <strain evidence="1 2">NCTC8272</strain>
    </source>
</reference>
<dbReference type="EMBL" id="LR134149">
    <property type="protein sequence ID" value="VEA36160.1"/>
    <property type="molecule type" value="Genomic_DNA"/>
</dbReference>
<evidence type="ECO:0000313" key="1">
    <source>
        <dbReference type="EMBL" id="VEA36160.1"/>
    </source>
</evidence>
<evidence type="ECO:0000313" key="2">
    <source>
        <dbReference type="Proteomes" id="UP000277214"/>
    </source>
</evidence>